<reference evidence="1 2" key="1">
    <citation type="journal article" date="2018" name="Genome Biol. Evol.">
        <title>Multiple Roots of Fruiting Body Formation in Amoebozoa.</title>
        <authorList>
            <person name="Hillmann F."/>
            <person name="Forbes G."/>
            <person name="Novohradska S."/>
            <person name="Ferling I."/>
            <person name="Riege K."/>
            <person name="Groth M."/>
            <person name="Westermann M."/>
            <person name="Marz M."/>
            <person name="Spaller T."/>
            <person name="Winckler T."/>
            <person name="Schaap P."/>
            <person name="Glockner G."/>
        </authorList>
    </citation>
    <scope>NUCLEOTIDE SEQUENCE [LARGE SCALE GENOMIC DNA]</scope>
    <source>
        <strain evidence="1 2">Jena</strain>
    </source>
</reference>
<organism evidence="1 2">
    <name type="scientific">Planoprotostelium fungivorum</name>
    <dbReference type="NCBI Taxonomy" id="1890364"/>
    <lineage>
        <taxon>Eukaryota</taxon>
        <taxon>Amoebozoa</taxon>
        <taxon>Evosea</taxon>
        <taxon>Variosea</taxon>
        <taxon>Cavosteliida</taxon>
        <taxon>Cavosteliaceae</taxon>
        <taxon>Planoprotostelium</taxon>
    </lineage>
</organism>
<dbReference type="AlphaFoldDB" id="A0A2P6NAQ1"/>
<gene>
    <name evidence="1" type="ORF">PROFUN_11182</name>
</gene>
<sequence>MARRTQRVSTQNVFGSTAVIVPQLTLSCVDISRCGGAAVNQMSLEHVSVKSISDTRPRS</sequence>
<dbReference type="PROSITE" id="PS51257">
    <property type="entry name" value="PROKAR_LIPOPROTEIN"/>
    <property type="match status" value="1"/>
</dbReference>
<dbReference type="InParanoid" id="A0A2P6NAQ1"/>
<dbReference type="EMBL" id="MDYQ01000132">
    <property type="protein sequence ID" value="PRP81030.1"/>
    <property type="molecule type" value="Genomic_DNA"/>
</dbReference>
<comment type="caution">
    <text evidence="1">The sequence shown here is derived from an EMBL/GenBank/DDBJ whole genome shotgun (WGS) entry which is preliminary data.</text>
</comment>
<protein>
    <submittedName>
        <fullName evidence="1">Uncharacterized protein</fullName>
    </submittedName>
</protein>
<name>A0A2P6NAQ1_9EUKA</name>
<evidence type="ECO:0000313" key="1">
    <source>
        <dbReference type="EMBL" id="PRP81030.1"/>
    </source>
</evidence>
<proteinExistence type="predicted"/>
<evidence type="ECO:0000313" key="2">
    <source>
        <dbReference type="Proteomes" id="UP000241769"/>
    </source>
</evidence>
<dbReference type="Proteomes" id="UP000241769">
    <property type="component" value="Unassembled WGS sequence"/>
</dbReference>
<keyword evidence="2" id="KW-1185">Reference proteome</keyword>
<accession>A0A2P6NAQ1</accession>